<dbReference type="Proteomes" id="UP000035681">
    <property type="component" value="Unplaced"/>
</dbReference>
<dbReference type="WBParaSite" id="TCONS_00003838.p1">
    <property type="protein sequence ID" value="TCONS_00003838.p1"/>
    <property type="gene ID" value="XLOC_000474"/>
</dbReference>
<proteinExistence type="inferred from homology"/>
<dbReference type="SUPFAM" id="SSF55920">
    <property type="entry name" value="Creatinase/aminopeptidase"/>
    <property type="match status" value="1"/>
</dbReference>
<dbReference type="Gene3D" id="3.90.230.10">
    <property type="entry name" value="Creatinase/methionine aminopeptidase superfamily"/>
    <property type="match status" value="1"/>
</dbReference>
<dbReference type="CDD" id="cd01086">
    <property type="entry name" value="MetAP1"/>
    <property type="match status" value="1"/>
</dbReference>
<dbReference type="Pfam" id="PF00557">
    <property type="entry name" value="Peptidase_M24"/>
    <property type="match status" value="1"/>
</dbReference>
<feature type="binding site" evidence="5">
    <location>
        <position position="278"/>
    </location>
    <ligand>
        <name>a divalent metal cation</name>
        <dbReference type="ChEBI" id="CHEBI:60240"/>
        <label>2</label>
        <note>catalytic</note>
    </ligand>
</feature>
<dbReference type="InterPro" id="IPR001714">
    <property type="entry name" value="Pept_M24_MAP"/>
</dbReference>
<feature type="domain" description="Peptidase M24" evidence="7">
    <location>
        <begin position="185"/>
        <end position="412"/>
    </location>
</feature>
<evidence type="ECO:0000313" key="9">
    <source>
        <dbReference type="WBParaSite" id="TCONS_00003838.p1"/>
    </source>
</evidence>
<dbReference type="GO" id="GO:0005829">
    <property type="term" value="C:cytosol"/>
    <property type="evidence" value="ECO:0007669"/>
    <property type="project" value="TreeGrafter"/>
</dbReference>
<feature type="binding site" evidence="5">
    <location>
        <position position="250"/>
    </location>
    <ligand>
        <name>substrate</name>
    </ligand>
</feature>
<dbReference type="InterPro" id="IPR000994">
    <property type="entry name" value="Pept_M24"/>
</dbReference>
<comment type="catalytic activity">
    <reaction evidence="5 6">
        <text>Release of N-terminal amino acids, preferentially methionine, from peptides and arylamides.</text>
        <dbReference type="EC" id="3.4.11.18"/>
    </reaction>
</comment>
<evidence type="ECO:0000256" key="1">
    <source>
        <dbReference type="ARBA" id="ARBA00022438"/>
    </source>
</evidence>
<evidence type="ECO:0000313" key="8">
    <source>
        <dbReference type="Proteomes" id="UP000035681"/>
    </source>
</evidence>
<dbReference type="InterPro" id="IPR002467">
    <property type="entry name" value="Pept_M24A_MAP1"/>
</dbReference>
<protein>
    <recommendedName>
        <fullName evidence="6">Methionine aminopeptidase</fullName>
        <ecNumber evidence="6">3.4.11.18</ecNumber>
    </recommendedName>
</protein>
<keyword evidence="4 5" id="KW-0378">Hydrolase</keyword>
<keyword evidence="2 5" id="KW-0645">Protease</keyword>
<feature type="binding site" evidence="5">
    <location>
        <position position="267"/>
    </location>
    <ligand>
        <name>a divalent metal cation</name>
        <dbReference type="ChEBI" id="CHEBI:60240"/>
        <label>1</label>
    </ligand>
</feature>
<feature type="binding site" evidence="5">
    <location>
        <position position="342"/>
    </location>
    <ligand>
        <name>a divalent metal cation</name>
        <dbReference type="ChEBI" id="CHEBI:60240"/>
        <label>2</label>
        <note>catalytic</note>
    </ligand>
</feature>
<dbReference type="GO" id="GO:0006508">
    <property type="term" value="P:proteolysis"/>
    <property type="evidence" value="ECO:0007669"/>
    <property type="project" value="UniProtKB-KW"/>
</dbReference>
<dbReference type="PANTHER" id="PTHR43330">
    <property type="entry name" value="METHIONINE AMINOPEPTIDASE"/>
    <property type="match status" value="1"/>
</dbReference>
<dbReference type="HAMAP" id="MF_01974">
    <property type="entry name" value="MetAP_1"/>
    <property type="match status" value="1"/>
</dbReference>
<evidence type="ECO:0000259" key="7">
    <source>
        <dbReference type="Pfam" id="PF00557"/>
    </source>
</evidence>
<feature type="binding site" evidence="5">
    <location>
        <position position="374"/>
    </location>
    <ligand>
        <name>a divalent metal cation</name>
        <dbReference type="ChEBI" id="CHEBI:60240"/>
        <label>2</label>
        <note>catalytic</note>
    </ligand>
</feature>
<dbReference type="EC" id="3.4.11.18" evidence="6"/>
<reference evidence="9" key="1">
    <citation type="submission" date="2024-02" db="UniProtKB">
        <authorList>
            <consortium name="WormBaseParasite"/>
        </authorList>
    </citation>
    <scope>IDENTIFICATION</scope>
</reference>
<dbReference type="GO" id="GO:0070006">
    <property type="term" value="F:metalloaminopeptidase activity"/>
    <property type="evidence" value="ECO:0007669"/>
    <property type="project" value="UniProtKB-UniRule"/>
</dbReference>
<feature type="binding site" evidence="5">
    <location>
        <position position="349"/>
    </location>
    <ligand>
        <name>substrate</name>
    </ligand>
</feature>
<dbReference type="SUPFAM" id="SSF47113">
    <property type="entry name" value="Histone-fold"/>
    <property type="match status" value="1"/>
</dbReference>
<feature type="binding site" evidence="5">
    <location>
        <position position="405"/>
    </location>
    <ligand>
        <name>a divalent metal cation</name>
        <dbReference type="ChEBI" id="CHEBI:60240"/>
        <label>1</label>
    </ligand>
</feature>
<feature type="binding site" evidence="5">
    <location>
        <position position="278"/>
    </location>
    <ligand>
        <name>a divalent metal cation</name>
        <dbReference type="ChEBI" id="CHEBI:60240"/>
        <label>1</label>
    </ligand>
</feature>
<dbReference type="AlphaFoldDB" id="A0AAF5HYZ3"/>
<dbReference type="InterPro" id="IPR036005">
    <property type="entry name" value="Creatinase/aminopeptidase-like"/>
</dbReference>
<evidence type="ECO:0000256" key="6">
    <source>
        <dbReference type="RuleBase" id="RU003653"/>
    </source>
</evidence>
<dbReference type="GO" id="GO:0046872">
    <property type="term" value="F:metal ion binding"/>
    <property type="evidence" value="ECO:0007669"/>
    <property type="project" value="UniProtKB-UniRule"/>
</dbReference>
<name>A0AAF5HYZ3_STRER</name>
<evidence type="ECO:0000256" key="2">
    <source>
        <dbReference type="ARBA" id="ARBA00022670"/>
    </source>
</evidence>
<keyword evidence="3 5" id="KW-0479">Metal-binding</keyword>
<evidence type="ECO:0000256" key="5">
    <source>
        <dbReference type="HAMAP-Rule" id="MF_03174"/>
    </source>
</evidence>
<comment type="similarity">
    <text evidence="5">Belongs to the peptidase M24A family. Methionine aminopeptidase type 1 subfamily.</text>
</comment>
<accession>A0AAF5HYZ3</accession>
<comment type="cofactor">
    <cofactor evidence="5">
        <name>Co(2+)</name>
        <dbReference type="ChEBI" id="CHEBI:48828"/>
    </cofactor>
    <cofactor evidence="5">
        <name>Zn(2+)</name>
        <dbReference type="ChEBI" id="CHEBI:29105"/>
    </cofactor>
    <cofactor evidence="5">
        <name>Mn(2+)</name>
        <dbReference type="ChEBI" id="CHEBI:29035"/>
    </cofactor>
    <cofactor evidence="5">
        <name>Fe(2+)</name>
        <dbReference type="ChEBI" id="CHEBI:29033"/>
    </cofactor>
    <text evidence="5">Binds 2 divalent metal cations per subunit. Has a high-affinity and a low affinity metal-binding site. The true nature of the physiological cofactor is under debate. The enzyme is active with cobalt, zinc, manganese or divalent iron ions. Most likely, methionine aminopeptidases function as mononuclear Fe(2+)-metalloproteases under physiological conditions, and the catalytically relevant metal-binding site has been assigned to the histidine-containing high-affinity site.</text>
</comment>
<dbReference type="InterPro" id="IPR009072">
    <property type="entry name" value="Histone-fold"/>
</dbReference>
<feature type="binding site" evidence="5">
    <location>
        <position position="405"/>
    </location>
    <ligand>
        <name>a divalent metal cation</name>
        <dbReference type="ChEBI" id="CHEBI:60240"/>
        <label>2</label>
        <note>catalytic</note>
    </ligand>
</feature>
<dbReference type="NCBIfam" id="TIGR00500">
    <property type="entry name" value="met_pdase_I"/>
    <property type="match status" value="1"/>
</dbReference>
<comment type="function">
    <text evidence="6">Cotranslationally removes the N-terminal methionine from nascent proteins. The N-terminal methionine is often cleaved when the second residue in the primary sequence is small and uncharged (Met-Ala-, Cys, Gly, Pro, Ser, Thr, or Val).</text>
</comment>
<dbReference type="GO" id="GO:0046982">
    <property type="term" value="F:protein heterodimerization activity"/>
    <property type="evidence" value="ECO:0007669"/>
    <property type="project" value="InterPro"/>
</dbReference>
<organism evidence="8 9">
    <name type="scientific">Strongyloides stercoralis</name>
    <name type="common">Threadworm</name>
    <dbReference type="NCBI Taxonomy" id="6248"/>
    <lineage>
        <taxon>Eukaryota</taxon>
        <taxon>Metazoa</taxon>
        <taxon>Ecdysozoa</taxon>
        <taxon>Nematoda</taxon>
        <taxon>Chromadorea</taxon>
        <taxon>Rhabditida</taxon>
        <taxon>Tylenchina</taxon>
        <taxon>Panagrolaimomorpha</taxon>
        <taxon>Strongyloidoidea</taxon>
        <taxon>Strongyloididae</taxon>
        <taxon>Strongyloides</taxon>
    </lineage>
</organism>
<dbReference type="GO" id="GO:0004239">
    <property type="term" value="F:initiator methionyl aminopeptidase activity"/>
    <property type="evidence" value="ECO:0007669"/>
    <property type="project" value="UniProtKB-UniRule"/>
</dbReference>
<dbReference type="PRINTS" id="PR00599">
    <property type="entry name" value="MAPEPTIDASE"/>
</dbReference>
<dbReference type="PROSITE" id="PS00680">
    <property type="entry name" value="MAP_1"/>
    <property type="match status" value="1"/>
</dbReference>
<evidence type="ECO:0000256" key="4">
    <source>
        <dbReference type="ARBA" id="ARBA00022801"/>
    </source>
</evidence>
<evidence type="ECO:0000256" key="3">
    <source>
        <dbReference type="ARBA" id="ARBA00022723"/>
    </source>
</evidence>
<keyword evidence="1 5" id="KW-0031">Aminopeptidase</keyword>
<dbReference type="PANTHER" id="PTHR43330:SF7">
    <property type="entry name" value="METHIONINE AMINOPEPTIDASE 1"/>
    <property type="match status" value="1"/>
</dbReference>
<sequence length="436" mass="49918">CPEKLNFIGSDIVELENLKQYASILEPSLCITNDIGILLIESLSEYLDNLISISVKMAKHRTGLYVQKKDVIEALKKYSNVVVFVNKFLCNKNTVIENKTLLSEIYDSSLILDNFMLNKQMYSDLFRNFQYTGKIRRGKVYEKRIIPNNISRPDYANNIDGICEEEEKLQDSKKIKRLNDEEIEGVRTSAKLGRKILDEVAKIIDAGIETNDIDNLVNELCIENECYPSPLNYYKFPKSVCTSVNEIICHGIPDDYKLKEGDLCNVDVTVYKNGFHGDLNETFFVSYPSSEEDIHLVTTAYKCLMEAIKIVKPGTNYSEIGNVIETVAENEKLKTVKEYEGHGCHRLFHTTPRIRHFKNNKKGVMKVGHCFTIEPMLCIGSSDNIIWPDDWTVAAVNGKNSAQFEHMVLVTENGCEILTERDKQRPWFIEQLGFFI</sequence>
<keyword evidence="8" id="KW-1185">Reference proteome</keyword>